<evidence type="ECO:0000256" key="1">
    <source>
        <dbReference type="SAM" id="MobiDB-lite"/>
    </source>
</evidence>
<evidence type="ECO:0008006" key="4">
    <source>
        <dbReference type="Google" id="ProtNLM"/>
    </source>
</evidence>
<evidence type="ECO:0000313" key="3">
    <source>
        <dbReference type="Proteomes" id="UP000298652"/>
    </source>
</evidence>
<dbReference type="Gramene" id="TKW03515">
    <property type="protein sequence ID" value="TKW03515"/>
    <property type="gene ID" value="SEVIR_7G046700v2"/>
</dbReference>
<proteinExistence type="predicted"/>
<gene>
    <name evidence="2" type="ORF">SEVIR_7G046700v2</name>
</gene>
<sequence length="441" mass="51209">MGLGAGGDAEGFVGGWRCDRVGGDGSFVCVVDGPTDLVTTEVTTVTAQEVGWSPSVKRRWSNLLTHPPTTPINSTTATVEGEAMLRNSRDLHADLNNRHEEQEEAELRHGAEYDRDYGAPGLDGKLNRDAEQEDLRCQEEEMHHRADYNHMYGTPEDAYIPPRHNNGGHPKAPPDDNDTAMDGFATFTPRLRAIEWPTSFKPAVNENRPRNTENLEQVRQQKNETLQEYVNHFFENRNRLVGVEDRDIIWDNNRRGNGRRDDHDDRGNRRRDDRHDHHHDDHDHRRDDRDDHDRRLNDRGNHQRNDRNDQHREEQRDQQNPDAHRAGSDQNGEFQQPKRQVNVIMGSPKAFCSNRKHRLHQREVHFISIRPFQYLRWSEMPITFSWEDHWVHIPHPGSNPVVVCPTVDRALLPKVLIDGGGRLNIIFTKTLNRMDFNFDRL</sequence>
<organism evidence="2 3">
    <name type="scientific">Setaria viridis</name>
    <name type="common">Green bristlegrass</name>
    <name type="synonym">Setaria italica subsp. viridis</name>
    <dbReference type="NCBI Taxonomy" id="4556"/>
    <lineage>
        <taxon>Eukaryota</taxon>
        <taxon>Viridiplantae</taxon>
        <taxon>Streptophyta</taxon>
        <taxon>Embryophyta</taxon>
        <taxon>Tracheophyta</taxon>
        <taxon>Spermatophyta</taxon>
        <taxon>Magnoliopsida</taxon>
        <taxon>Liliopsida</taxon>
        <taxon>Poales</taxon>
        <taxon>Poaceae</taxon>
        <taxon>PACMAD clade</taxon>
        <taxon>Panicoideae</taxon>
        <taxon>Panicodae</taxon>
        <taxon>Paniceae</taxon>
        <taxon>Cenchrinae</taxon>
        <taxon>Setaria</taxon>
    </lineage>
</organism>
<evidence type="ECO:0000313" key="2">
    <source>
        <dbReference type="EMBL" id="TKW03515.1"/>
    </source>
</evidence>
<reference evidence="2" key="1">
    <citation type="submission" date="2019-03" db="EMBL/GenBank/DDBJ databases">
        <title>WGS assembly of Setaria viridis.</title>
        <authorList>
            <person name="Huang P."/>
            <person name="Jenkins J."/>
            <person name="Grimwood J."/>
            <person name="Barry K."/>
            <person name="Healey A."/>
            <person name="Mamidi S."/>
            <person name="Sreedasyam A."/>
            <person name="Shu S."/>
            <person name="Feldman M."/>
            <person name="Wu J."/>
            <person name="Yu Y."/>
            <person name="Chen C."/>
            <person name="Johnson J."/>
            <person name="Rokhsar D."/>
            <person name="Baxter I."/>
            <person name="Schmutz J."/>
            <person name="Brutnell T."/>
            <person name="Kellogg E."/>
        </authorList>
    </citation>
    <scope>NUCLEOTIDE SEQUENCE [LARGE SCALE GENOMIC DNA]</scope>
</reference>
<dbReference type="AlphaFoldDB" id="A0A4U6TQ87"/>
<protein>
    <recommendedName>
        <fullName evidence="4">Retrotransposon gag domain-containing protein</fullName>
    </recommendedName>
</protein>
<feature type="region of interest" description="Disordered" evidence="1">
    <location>
        <begin position="99"/>
        <end position="126"/>
    </location>
</feature>
<dbReference type="Proteomes" id="UP000298652">
    <property type="component" value="Chromosome 7"/>
</dbReference>
<name>A0A4U6TQ87_SETVI</name>
<feature type="compositionally biased region" description="Polar residues" evidence="1">
    <location>
        <begin position="328"/>
        <end position="339"/>
    </location>
</feature>
<keyword evidence="3" id="KW-1185">Reference proteome</keyword>
<feature type="region of interest" description="Disordered" evidence="1">
    <location>
        <begin position="251"/>
        <end position="341"/>
    </location>
</feature>
<feature type="compositionally biased region" description="Basic and acidic residues" evidence="1">
    <location>
        <begin position="99"/>
        <end position="117"/>
    </location>
</feature>
<dbReference type="EMBL" id="CM016558">
    <property type="protein sequence ID" value="TKW03515.1"/>
    <property type="molecule type" value="Genomic_DNA"/>
</dbReference>
<feature type="compositionally biased region" description="Basic and acidic residues" evidence="1">
    <location>
        <begin position="251"/>
        <end position="327"/>
    </location>
</feature>
<accession>A0A4U6TQ87</accession>